<dbReference type="SUPFAM" id="SSF103481">
    <property type="entry name" value="Multidrug resistance efflux transporter EmrE"/>
    <property type="match status" value="1"/>
</dbReference>
<evidence type="ECO:0000256" key="6">
    <source>
        <dbReference type="ARBA" id="ARBA00023136"/>
    </source>
</evidence>
<evidence type="ECO:0000313" key="9">
    <source>
        <dbReference type="Proteomes" id="UP001497480"/>
    </source>
</evidence>
<feature type="transmembrane region" description="Helical" evidence="7">
    <location>
        <begin position="199"/>
        <end position="220"/>
    </location>
</feature>
<feature type="transmembrane region" description="Helical" evidence="7">
    <location>
        <begin position="232"/>
        <end position="254"/>
    </location>
</feature>
<sequence>MNWPKSDMKSWCSSHESLRVIGVLLLGQLVSLFTALMSLNSSLIAKQGVDAPLTQSMFAYASLALIYGSILIYRHQKPLVSWYWYLLLALADVHGTYLITQAYQYTTITSITLLYCCTIPWSIILTWFFLGTRYSLWQLSGAALCVLGLSVILFSDTGSSGGGSKHILGDVLVILATLFYGISNVGVEFCAKKKDRVEVLCMIGVFGFLITIVEASVTELKTLESVKWSSDNVFCFVGFVVSSFMFYTTTPFVLKLGGATMFNLSSLTTNIWAVVFQVFIYNGKVSWLYFLSFAIIVVGLIIYSTIGKGSLLVSVTTDEKENTKYQLLIDESTASASDSSYD</sequence>
<dbReference type="PANTHER" id="PTHR14233:SF18">
    <property type="entry name" value="OS05G0444300 PROTEIN"/>
    <property type="match status" value="1"/>
</dbReference>
<feature type="transmembrane region" description="Helical" evidence="7">
    <location>
        <begin position="260"/>
        <end position="280"/>
    </location>
</feature>
<comment type="caution">
    <text evidence="8">The sequence shown here is derived from an EMBL/GenBank/DDBJ whole genome shotgun (WGS) entry which is preliminary data.</text>
</comment>
<organism evidence="8 9">
    <name type="scientific">Lupinus luteus</name>
    <name type="common">European yellow lupine</name>
    <dbReference type="NCBI Taxonomy" id="3873"/>
    <lineage>
        <taxon>Eukaryota</taxon>
        <taxon>Viridiplantae</taxon>
        <taxon>Streptophyta</taxon>
        <taxon>Embryophyta</taxon>
        <taxon>Tracheophyta</taxon>
        <taxon>Spermatophyta</taxon>
        <taxon>Magnoliopsida</taxon>
        <taxon>eudicotyledons</taxon>
        <taxon>Gunneridae</taxon>
        <taxon>Pentapetalae</taxon>
        <taxon>rosids</taxon>
        <taxon>fabids</taxon>
        <taxon>Fabales</taxon>
        <taxon>Fabaceae</taxon>
        <taxon>Papilionoideae</taxon>
        <taxon>50 kb inversion clade</taxon>
        <taxon>genistoids sensu lato</taxon>
        <taxon>core genistoids</taxon>
        <taxon>Genisteae</taxon>
        <taxon>Lupinus</taxon>
    </lineage>
</organism>
<feature type="transmembrane region" description="Helical" evidence="7">
    <location>
        <begin position="112"/>
        <end position="130"/>
    </location>
</feature>
<protein>
    <recommendedName>
        <fullName evidence="10">Solute carrier family 35 member F1</fullName>
    </recommendedName>
</protein>
<accession>A0AAV1WM95</accession>
<proteinExistence type="inferred from homology"/>
<name>A0AAV1WM95_LUPLU</name>
<evidence type="ECO:0000256" key="3">
    <source>
        <dbReference type="ARBA" id="ARBA00022448"/>
    </source>
</evidence>
<evidence type="ECO:0000313" key="8">
    <source>
        <dbReference type="EMBL" id="CAL0309941.1"/>
    </source>
</evidence>
<comment type="subcellular location">
    <subcellularLocation>
        <location evidence="1">Membrane</location>
        <topology evidence="1">Multi-pass membrane protein</topology>
    </subcellularLocation>
</comment>
<evidence type="ECO:0000256" key="2">
    <source>
        <dbReference type="ARBA" id="ARBA00007863"/>
    </source>
</evidence>
<dbReference type="GO" id="GO:0022857">
    <property type="term" value="F:transmembrane transporter activity"/>
    <property type="evidence" value="ECO:0007669"/>
    <property type="project" value="InterPro"/>
</dbReference>
<keyword evidence="5 7" id="KW-1133">Transmembrane helix</keyword>
<dbReference type="InterPro" id="IPR052221">
    <property type="entry name" value="SLC35F_Transporter"/>
</dbReference>
<feature type="transmembrane region" description="Helical" evidence="7">
    <location>
        <begin position="82"/>
        <end position="100"/>
    </location>
</feature>
<reference evidence="8 9" key="1">
    <citation type="submission" date="2024-03" db="EMBL/GenBank/DDBJ databases">
        <authorList>
            <person name="Martinez-Hernandez J."/>
        </authorList>
    </citation>
    <scope>NUCLEOTIDE SEQUENCE [LARGE SCALE GENOMIC DNA]</scope>
</reference>
<keyword evidence="3" id="KW-0813">Transport</keyword>
<evidence type="ECO:0008006" key="10">
    <source>
        <dbReference type="Google" id="ProtNLM"/>
    </source>
</evidence>
<dbReference type="Pfam" id="PF06027">
    <property type="entry name" value="SLC35F"/>
    <property type="match status" value="1"/>
</dbReference>
<evidence type="ECO:0000256" key="7">
    <source>
        <dbReference type="SAM" id="Phobius"/>
    </source>
</evidence>
<keyword evidence="6 7" id="KW-0472">Membrane</keyword>
<gene>
    <name evidence="8" type="ORF">LLUT_LOCUS11001</name>
</gene>
<feature type="transmembrane region" description="Helical" evidence="7">
    <location>
        <begin position="287"/>
        <end position="306"/>
    </location>
</feature>
<keyword evidence="4 7" id="KW-0812">Transmembrane</keyword>
<dbReference type="AlphaFoldDB" id="A0AAV1WM95"/>
<feature type="transmembrane region" description="Helical" evidence="7">
    <location>
        <begin position="167"/>
        <end position="187"/>
    </location>
</feature>
<dbReference type="PANTHER" id="PTHR14233">
    <property type="entry name" value="DUF914-RELATED"/>
    <property type="match status" value="1"/>
</dbReference>
<dbReference type="GO" id="GO:0016020">
    <property type="term" value="C:membrane"/>
    <property type="evidence" value="ECO:0007669"/>
    <property type="project" value="UniProtKB-SubCell"/>
</dbReference>
<feature type="transmembrane region" description="Helical" evidence="7">
    <location>
        <begin position="57"/>
        <end position="76"/>
    </location>
</feature>
<feature type="transmembrane region" description="Helical" evidence="7">
    <location>
        <begin position="20"/>
        <end position="45"/>
    </location>
</feature>
<evidence type="ECO:0000256" key="1">
    <source>
        <dbReference type="ARBA" id="ARBA00004141"/>
    </source>
</evidence>
<keyword evidence="9" id="KW-1185">Reference proteome</keyword>
<feature type="transmembrane region" description="Helical" evidence="7">
    <location>
        <begin position="136"/>
        <end position="155"/>
    </location>
</feature>
<dbReference type="EMBL" id="CAXHTB010000007">
    <property type="protein sequence ID" value="CAL0309941.1"/>
    <property type="molecule type" value="Genomic_DNA"/>
</dbReference>
<dbReference type="InterPro" id="IPR009262">
    <property type="entry name" value="SLC35_F1/F2/F6"/>
</dbReference>
<comment type="similarity">
    <text evidence="2">Belongs to the SLC35F solute transporter family.</text>
</comment>
<evidence type="ECO:0000256" key="4">
    <source>
        <dbReference type="ARBA" id="ARBA00022692"/>
    </source>
</evidence>
<dbReference type="InterPro" id="IPR037185">
    <property type="entry name" value="EmrE-like"/>
</dbReference>
<dbReference type="Proteomes" id="UP001497480">
    <property type="component" value="Unassembled WGS sequence"/>
</dbReference>
<evidence type="ECO:0000256" key="5">
    <source>
        <dbReference type="ARBA" id="ARBA00022989"/>
    </source>
</evidence>